<dbReference type="Gramene" id="TuG1812G0100004685.01.T01">
    <property type="protein sequence ID" value="TuG1812G0100004685.01.T01"/>
    <property type="gene ID" value="TuG1812G0100004685.01"/>
</dbReference>
<dbReference type="Proteomes" id="UP000015106">
    <property type="component" value="Chromosome 1"/>
</dbReference>
<accession>A0A8R7P873</accession>
<proteinExistence type="predicted"/>
<feature type="transmembrane region" description="Helical" evidence="1">
    <location>
        <begin position="81"/>
        <end position="102"/>
    </location>
</feature>
<reference evidence="3" key="1">
    <citation type="journal article" date="2013" name="Nature">
        <title>Draft genome of the wheat A-genome progenitor Triticum urartu.</title>
        <authorList>
            <person name="Ling H.Q."/>
            <person name="Zhao S."/>
            <person name="Liu D."/>
            <person name="Wang J."/>
            <person name="Sun H."/>
            <person name="Zhang C."/>
            <person name="Fan H."/>
            <person name="Li D."/>
            <person name="Dong L."/>
            <person name="Tao Y."/>
            <person name="Gao C."/>
            <person name="Wu H."/>
            <person name="Li Y."/>
            <person name="Cui Y."/>
            <person name="Guo X."/>
            <person name="Zheng S."/>
            <person name="Wang B."/>
            <person name="Yu K."/>
            <person name="Liang Q."/>
            <person name="Yang W."/>
            <person name="Lou X."/>
            <person name="Chen J."/>
            <person name="Feng M."/>
            <person name="Jian J."/>
            <person name="Zhang X."/>
            <person name="Luo G."/>
            <person name="Jiang Y."/>
            <person name="Liu J."/>
            <person name="Wang Z."/>
            <person name="Sha Y."/>
            <person name="Zhang B."/>
            <person name="Wu H."/>
            <person name="Tang D."/>
            <person name="Shen Q."/>
            <person name="Xue P."/>
            <person name="Zou S."/>
            <person name="Wang X."/>
            <person name="Liu X."/>
            <person name="Wang F."/>
            <person name="Yang Y."/>
            <person name="An X."/>
            <person name="Dong Z."/>
            <person name="Zhang K."/>
            <person name="Zhang X."/>
            <person name="Luo M.C."/>
            <person name="Dvorak J."/>
            <person name="Tong Y."/>
            <person name="Wang J."/>
            <person name="Yang H."/>
            <person name="Li Z."/>
            <person name="Wang D."/>
            <person name="Zhang A."/>
            <person name="Wang J."/>
        </authorList>
    </citation>
    <scope>NUCLEOTIDE SEQUENCE</scope>
    <source>
        <strain evidence="3">cv. G1812</strain>
    </source>
</reference>
<sequence length="103" mass="11711">MRSKIIDIIEALDNILQIVPLKLMPKGRMLGDARDQKRGKTIYETCEKPSCEGAVVLGCRWFLSLICWLLIPIVFLCNLPLEIFIGVVILIPSYLYGIFVVCR</sequence>
<evidence type="ECO:0000313" key="2">
    <source>
        <dbReference type="EnsemblPlants" id="TuG1812G0100004685.01.T01"/>
    </source>
</evidence>
<organism evidence="2 3">
    <name type="scientific">Triticum urartu</name>
    <name type="common">Red wild einkorn</name>
    <name type="synonym">Crithodium urartu</name>
    <dbReference type="NCBI Taxonomy" id="4572"/>
    <lineage>
        <taxon>Eukaryota</taxon>
        <taxon>Viridiplantae</taxon>
        <taxon>Streptophyta</taxon>
        <taxon>Embryophyta</taxon>
        <taxon>Tracheophyta</taxon>
        <taxon>Spermatophyta</taxon>
        <taxon>Magnoliopsida</taxon>
        <taxon>Liliopsida</taxon>
        <taxon>Poales</taxon>
        <taxon>Poaceae</taxon>
        <taxon>BOP clade</taxon>
        <taxon>Pooideae</taxon>
        <taxon>Triticodae</taxon>
        <taxon>Triticeae</taxon>
        <taxon>Triticinae</taxon>
        <taxon>Triticum</taxon>
    </lineage>
</organism>
<dbReference type="AlphaFoldDB" id="A0A8R7P873"/>
<name>A0A8R7P873_TRIUA</name>
<feature type="transmembrane region" description="Helical" evidence="1">
    <location>
        <begin position="54"/>
        <end position="75"/>
    </location>
</feature>
<dbReference type="EnsemblPlants" id="TuG1812G0100004685.01.T01">
    <property type="protein sequence ID" value="TuG1812G0100004685.01.T01"/>
    <property type="gene ID" value="TuG1812G0100004685.01"/>
</dbReference>
<keyword evidence="1" id="KW-1133">Transmembrane helix</keyword>
<protein>
    <submittedName>
        <fullName evidence="2">Uncharacterized protein</fullName>
    </submittedName>
</protein>
<keyword evidence="1" id="KW-0812">Transmembrane</keyword>
<keyword evidence="1" id="KW-0472">Membrane</keyword>
<evidence type="ECO:0000256" key="1">
    <source>
        <dbReference type="SAM" id="Phobius"/>
    </source>
</evidence>
<evidence type="ECO:0000313" key="3">
    <source>
        <dbReference type="Proteomes" id="UP000015106"/>
    </source>
</evidence>
<reference evidence="2" key="2">
    <citation type="submission" date="2018-03" db="EMBL/GenBank/DDBJ databases">
        <title>The Triticum urartu genome reveals the dynamic nature of wheat genome evolution.</title>
        <authorList>
            <person name="Ling H."/>
            <person name="Ma B."/>
            <person name="Shi X."/>
            <person name="Liu H."/>
            <person name="Dong L."/>
            <person name="Sun H."/>
            <person name="Cao Y."/>
            <person name="Gao Q."/>
            <person name="Zheng S."/>
            <person name="Li Y."/>
            <person name="Yu Y."/>
            <person name="Du H."/>
            <person name="Qi M."/>
            <person name="Li Y."/>
            <person name="Yu H."/>
            <person name="Cui Y."/>
            <person name="Wang N."/>
            <person name="Chen C."/>
            <person name="Wu H."/>
            <person name="Zhao Y."/>
            <person name="Zhang J."/>
            <person name="Li Y."/>
            <person name="Zhou W."/>
            <person name="Zhang B."/>
            <person name="Hu W."/>
            <person name="Eijk M."/>
            <person name="Tang J."/>
            <person name="Witsenboer H."/>
            <person name="Zhao S."/>
            <person name="Li Z."/>
            <person name="Zhang A."/>
            <person name="Wang D."/>
            <person name="Liang C."/>
        </authorList>
    </citation>
    <scope>NUCLEOTIDE SEQUENCE [LARGE SCALE GENOMIC DNA]</scope>
    <source>
        <strain evidence="2">cv. G1812</strain>
    </source>
</reference>
<reference evidence="2" key="3">
    <citation type="submission" date="2022-06" db="UniProtKB">
        <authorList>
            <consortium name="EnsemblPlants"/>
        </authorList>
    </citation>
    <scope>IDENTIFICATION</scope>
</reference>
<keyword evidence="3" id="KW-1185">Reference proteome</keyword>